<dbReference type="GO" id="GO:0005886">
    <property type="term" value="C:plasma membrane"/>
    <property type="evidence" value="ECO:0007669"/>
    <property type="project" value="UniProtKB-SubCell"/>
</dbReference>
<dbReference type="PATRIC" id="fig|1461581.3.peg.1394"/>
<dbReference type="GO" id="GO:0016042">
    <property type="term" value="P:lipid catabolic process"/>
    <property type="evidence" value="ECO:0007669"/>
    <property type="project" value="UniProtKB-UniRule"/>
</dbReference>
<evidence type="ECO:0000256" key="5">
    <source>
        <dbReference type="ARBA" id="ARBA00022475"/>
    </source>
</evidence>
<comment type="subcellular location">
    <subcellularLocation>
        <location evidence="2">Cell inner membrane</location>
        <topology evidence="2">Single-pass membrane protein</topology>
        <orientation evidence="2">Periplasmic side</orientation>
    </subcellularLocation>
</comment>
<evidence type="ECO:0000256" key="3">
    <source>
        <dbReference type="ARBA" id="ARBA00010358"/>
    </source>
</evidence>
<evidence type="ECO:0000256" key="7">
    <source>
        <dbReference type="ARBA" id="ARBA00022692"/>
    </source>
</evidence>
<feature type="region of interest" description="Disordered" evidence="17">
    <location>
        <begin position="49"/>
        <end position="76"/>
    </location>
</feature>
<evidence type="ECO:0000256" key="13">
    <source>
        <dbReference type="ARBA" id="ARBA00030948"/>
    </source>
</evidence>
<reference evidence="18" key="1">
    <citation type="submission" date="2014-07" db="EMBL/GenBank/DDBJ databases">
        <authorList>
            <person name="Urmite Genomes Urmite Genomes"/>
        </authorList>
    </citation>
    <scope>NUCLEOTIDE SEQUENCE</scope>
    <source>
        <strain evidence="18">12M76_air</strain>
    </source>
</reference>
<organism evidence="18">
    <name type="scientific">Pseudomonas saudimassiliensis</name>
    <dbReference type="NCBI Taxonomy" id="1461581"/>
    <lineage>
        <taxon>Bacteria</taxon>
        <taxon>Pseudomonadati</taxon>
        <taxon>Pseudomonadota</taxon>
        <taxon>Gammaproteobacteria</taxon>
        <taxon>Pseudomonadales</taxon>
        <taxon>Pseudomonadaceae</taxon>
        <taxon>Pseudomonas</taxon>
    </lineage>
</organism>
<dbReference type="SUPFAM" id="SSF158855">
    <property type="entry name" value="Lipase chaperone-like"/>
    <property type="match status" value="1"/>
</dbReference>
<evidence type="ECO:0000256" key="17">
    <source>
        <dbReference type="SAM" id="MobiDB-lite"/>
    </source>
</evidence>
<dbReference type="InterPro" id="IPR004961">
    <property type="entry name" value="Lipase_chaperone"/>
</dbReference>
<dbReference type="AlphaFoldDB" id="A0A078MD75"/>
<dbReference type="Pfam" id="PF03280">
    <property type="entry name" value="Lipase_chap"/>
    <property type="match status" value="1"/>
</dbReference>
<evidence type="ECO:0000256" key="1">
    <source>
        <dbReference type="ARBA" id="ARBA00003280"/>
    </source>
</evidence>
<proteinExistence type="inferred from homology"/>
<evidence type="ECO:0000256" key="10">
    <source>
        <dbReference type="ARBA" id="ARBA00023098"/>
    </source>
</evidence>
<comment type="similarity">
    <text evidence="3 16">Belongs to the lipase chaperone family.</text>
</comment>
<name>A0A078MD75_9PSED</name>
<keyword evidence="9 16" id="KW-1133">Transmembrane helix</keyword>
<evidence type="ECO:0000256" key="6">
    <source>
        <dbReference type="ARBA" id="ARBA00022519"/>
    </source>
</evidence>
<keyword evidence="11 16" id="KW-0472">Membrane</keyword>
<evidence type="ECO:0000313" key="18">
    <source>
        <dbReference type="EMBL" id="CEA04230.1"/>
    </source>
</evidence>
<evidence type="ECO:0000256" key="14">
    <source>
        <dbReference type="ARBA" id="ARBA00031542"/>
    </source>
</evidence>
<evidence type="ECO:0000256" key="4">
    <source>
        <dbReference type="ARBA" id="ARBA00019692"/>
    </source>
</evidence>
<sequence length="348" mass="38355">MNLKLAYRGPGNGPASPADGSRPMKALIYLPLLGSLLLLGWQIAPERDPAPERPVSAASSAAPPTSPAPIGVSQAAPATAVTPLPASVRGTEVDGRLELDAQGNLLITGQIRHLFDYFLSLVGEESIATAQQRIRSYLNQQLAQPARGQALALLDDYLAYQQQLADLESRFPVTESLADLAAREQAVQRLRATLFSREAHEAFFAGEEIYNNFTLERLAILQDPTLDEEQQRRAIEALRENLPEAMQQLLIPQIHQELRQQTLALRAAGADEAQVQQLRLELLGPEATSRLAALDRQRSEWQRRVAAFNAEREQILAQPGLADADRQAAVNGLLQEQFNETERLRLMN</sequence>
<evidence type="ECO:0000256" key="12">
    <source>
        <dbReference type="ARBA" id="ARBA00023186"/>
    </source>
</evidence>
<keyword evidence="6 16" id="KW-0997">Cell inner membrane</keyword>
<comment type="function">
    <text evidence="1 16">May be involved in the folding of the extracellular lipase during its passage through the periplasm.</text>
</comment>
<keyword evidence="7 16" id="KW-0812">Transmembrane</keyword>
<gene>
    <name evidence="16" type="primary">lifO</name>
    <name evidence="18" type="ORF">BN1049_01416</name>
</gene>
<dbReference type="EMBL" id="LK391969">
    <property type="protein sequence ID" value="CEF26484.1"/>
    <property type="molecule type" value="Genomic_DNA"/>
</dbReference>
<dbReference type="GO" id="GO:0006457">
    <property type="term" value="P:protein folding"/>
    <property type="evidence" value="ECO:0007669"/>
    <property type="project" value="UniProtKB-UniRule"/>
</dbReference>
<evidence type="ECO:0000256" key="16">
    <source>
        <dbReference type="HAMAP-Rule" id="MF_00790"/>
    </source>
</evidence>
<keyword evidence="12 16" id="KW-0143">Chaperone</keyword>
<evidence type="ECO:0000256" key="9">
    <source>
        <dbReference type="ARBA" id="ARBA00022989"/>
    </source>
</evidence>
<dbReference type="HAMAP" id="MF_00790">
    <property type="entry name" value="Lipase_chap"/>
    <property type="match status" value="1"/>
</dbReference>
<dbReference type="NCBIfam" id="NF002334">
    <property type="entry name" value="PRK01294.1-2"/>
    <property type="match status" value="1"/>
</dbReference>
<evidence type="ECO:0000256" key="8">
    <source>
        <dbReference type="ARBA" id="ARBA00022963"/>
    </source>
</evidence>
<protein>
    <recommendedName>
        <fullName evidence="4 16">Lipase chaperone</fullName>
    </recommendedName>
    <alternativeName>
        <fullName evidence="16">Lipase activator protein</fullName>
    </alternativeName>
    <alternativeName>
        <fullName evidence="15 16">Lipase foldase</fullName>
    </alternativeName>
    <alternativeName>
        <fullName evidence="13 16">Lipase helper protein</fullName>
    </alternativeName>
    <alternativeName>
        <fullName evidence="14 16">Lipase modulator</fullName>
    </alternativeName>
</protein>
<evidence type="ECO:0000256" key="2">
    <source>
        <dbReference type="ARBA" id="ARBA00004383"/>
    </source>
</evidence>
<evidence type="ECO:0000256" key="15">
    <source>
        <dbReference type="ARBA" id="ARBA00033028"/>
    </source>
</evidence>
<feature type="region of interest" description="Disordered" evidence="17">
    <location>
        <begin position="1"/>
        <end position="20"/>
    </location>
</feature>
<dbReference type="EMBL" id="LM997413">
    <property type="protein sequence ID" value="CEA04230.1"/>
    <property type="molecule type" value="Genomic_DNA"/>
</dbReference>
<keyword evidence="10 16" id="KW-0443">Lipid metabolism</keyword>
<dbReference type="GO" id="GO:0051082">
    <property type="term" value="F:unfolded protein binding"/>
    <property type="evidence" value="ECO:0007669"/>
    <property type="project" value="UniProtKB-UniRule"/>
</dbReference>
<keyword evidence="8 16" id="KW-0442">Lipid degradation</keyword>
<feature type="compositionally biased region" description="Low complexity" evidence="17">
    <location>
        <begin position="53"/>
        <end position="63"/>
    </location>
</feature>
<keyword evidence="5 16" id="KW-1003">Cell membrane</keyword>
<accession>A0A078MD75</accession>
<evidence type="ECO:0000256" key="11">
    <source>
        <dbReference type="ARBA" id="ARBA00023136"/>
    </source>
</evidence>